<dbReference type="Gene3D" id="3.30.300.30">
    <property type="match status" value="1"/>
</dbReference>
<dbReference type="InterPro" id="IPR045851">
    <property type="entry name" value="AMP-bd_C_sf"/>
</dbReference>
<protein>
    <submittedName>
        <fullName evidence="3">AMP-binding protein</fullName>
    </submittedName>
</protein>
<dbReference type="OrthoDB" id="2472181at2"/>
<reference evidence="3 4" key="1">
    <citation type="submission" date="2019-09" db="EMBL/GenBank/DDBJ databases">
        <title>Actinomadura physcomitrii sp. nov., a novel actinomycete isolated from moss [Physcomitrium sphaericum (Ludw) Fuernr].</title>
        <authorList>
            <person name="Zhuang X."/>
            <person name="Liu C."/>
        </authorList>
    </citation>
    <scope>NUCLEOTIDE SEQUENCE [LARGE SCALE GENOMIC DNA]</scope>
    <source>
        <strain evidence="3 4">HMC1</strain>
    </source>
</reference>
<dbReference type="AlphaFoldDB" id="A0A6H9YVF6"/>
<organism evidence="3 4">
    <name type="scientific">Actinomadura rudentiformis</name>
    <dbReference type="NCBI Taxonomy" id="359158"/>
    <lineage>
        <taxon>Bacteria</taxon>
        <taxon>Bacillati</taxon>
        <taxon>Actinomycetota</taxon>
        <taxon>Actinomycetes</taxon>
        <taxon>Streptosporangiales</taxon>
        <taxon>Thermomonosporaceae</taxon>
        <taxon>Actinomadura</taxon>
    </lineage>
</organism>
<feature type="domain" description="AMP-dependent synthetase/ligase" evidence="1">
    <location>
        <begin position="15"/>
        <end position="365"/>
    </location>
</feature>
<sequence>MALEAQLIHDLLYDAVSTAPDVPAIRDATGVWSYRELSEASHAFARWLRARGLRPGDRLVVRLPSRRELVAMFYGASRCGVVFVPLNPAMKTFHLSSVLANAEPALVVGEGEGLGSLRAATEAPVRDAREIWAEVAGTAGQGRGADADDDVDVRPDDLAVLIYTSGSTSAPKAVMCAHAQVVFATAAMQAELGYRPDDVVFCRFPISWDYGLYKVLMSAVGRCELVLAGEEGDLTLLRRMREVGATIVPIVPSFAAMVVTMAGRDGAAPPPVRMFTNTGAALPAATIDALRDRFPGARVVRQFGLTECKRISIMPPEQDRERPGSVGRPLRGTTVEILGPDGAPVPAGEVGEIVVSGPHVMPGYWRLPELTARTFRPDPRTGTPRLHTGDYGSVDEDGYLYFEGRRDDVFKRKGIRMSTLEIEAAAMDLPGVRGAAALPPGEGRDLAIVVAGDLAPREVLRGLAERLEPAKVPGICKVVDELPLTQHGKNARDALAGLLTAGTR</sequence>
<dbReference type="Pfam" id="PF00501">
    <property type="entry name" value="AMP-binding"/>
    <property type="match status" value="1"/>
</dbReference>
<keyword evidence="4" id="KW-1185">Reference proteome</keyword>
<dbReference type="EMBL" id="WBMT01000012">
    <property type="protein sequence ID" value="KAB2346140.1"/>
    <property type="molecule type" value="Genomic_DNA"/>
</dbReference>
<dbReference type="SUPFAM" id="SSF56801">
    <property type="entry name" value="Acetyl-CoA synthetase-like"/>
    <property type="match status" value="1"/>
</dbReference>
<proteinExistence type="predicted"/>
<dbReference type="InterPro" id="IPR020845">
    <property type="entry name" value="AMP-binding_CS"/>
</dbReference>
<accession>A0A6H9YVF6</accession>
<dbReference type="Proteomes" id="UP000468735">
    <property type="component" value="Unassembled WGS sequence"/>
</dbReference>
<dbReference type="PROSITE" id="PS00455">
    <property type="entry name" value="AMP_BINDING"/>
    <property type="match status" value="1"/>
</dbReference>
<evidence type="ECO:0000259" key="2">
    <source>
        <dbReference type="Pfam" id="PF13193"/>
    </source>
</evidence>
<dbReference type="InterPro" id="IPR000873">
    <property type="entry name" value="AMP-dep_synth/lig_dom"/>
</dbReference>
<evidence type="ECO:0000259" key="1">
    <source>
        <dbReference type="Pfam" id="PF00501"/>
    </source>
</evidence>
<dbReference type="GO" id="GO:0016878">
    <property type="term" value="F:acid-thiol ligase activity"/>
    <property type="evidence" value="ECO:0007669"/>
    <property type="project" value="UniProtKB-ARBA"/>
</dbReference>
<evidence type="ECO:0000313" key="3">
    <source>
        <dbReference type="EMBL" id="KAB2346140.1"/>
    </source>
</evidence>
<dbReference type="Pfam" id="PF13193">
    <property type="entry name" value="AMP-binding_C"/>
    <property type="match status" value="1"/>
</dbReference>
<dbReference type="PANTHER" id="PTHR43767:SF1">
    <property type="entry name" value="NONRIBOSOMAL PEPTIDE SYNTHASE PES1 (EUROFUNG)-RELATED"/>
    <property type="match status" value="1"/>
</dbReference>
<dbReference type="RefSeq" id="WP_151564318.1">
    <property type="nucleotide sequence ID" value="NZ_WBMT01000012.1"/>
</dbReference>
<dbReference type="InterPro" id="IPR050237">
    <property type="entry name" value="ATP-dep_AMP-bd_enzyme"/>
</dbReference>
<evidence type="ECO:0000313" key="4">
    <source>
        <dbReference type="Proteomes" id="UP000468735"/>
    </source>
</evidence>
<feature type="domain" description="AMP-binding enzyme C-terminal" evidence="2">
    <location>
        <begin position="421"/>
        <end position="489"/>
    </location>
</feature>
<gene>
    <name evidence="3" type="ORF">F8566_25980</name>
</gene>
<dbReference type="Gene3D" id="3.40.50.12780">
    <property type="entry name" value="N-terminal domain of ligase-like"/>
    <property type="match status" value="1"/>
</dbReference>
<name>A0A6H9YVF6_9ACTN</name>
<dbReference type="InterPro" id="IPR042099">
    <property type="entry name" value="ANL_N_sf"/>
</dbReference>
<dbReference type="PANTHER" id="PTHR43767">
    <property type="entry name" value="LONG-CHAIN-FATTY-ACID--COA LIGASE"/>
    <property type="match status" value="1"/>
</dbReference>
<comment type="caution">
    <text evidence="3">The sequence shown here is derived from an EMBL/GenBank/DDBJ whole genome shotgun (WGS) entry which is preliminary data.</text>
</comment>
<dbReference type="InterPro" id="IPR025110">
    <property type="entry name" value="AMP-bd_C"/>
</dbReference>